<organism evidence="2 3">
    <name type="scientific">Nocardia terpenica</name>
    <dbReference type="NCBI Taxonomy" id="455432"/>
    <lineage>
        <taxon>Bacteria</taxon>
        <taxon>Bacillati</taxon>
        <taxon>Actinomycetota</taxon>
        <taxon>Actinomycetes</taxon>
        <taxon>Mycobacteriales</taxon>
        <taxon>Nocardiaceae</taxon>
        <taxon>Nocardia</taxon>
    </lineage>
</organism>
<protein>
    <recommendedName>
        <fullName evidence="1">MmyB-like transcription regulator ligand binding domain-containing protein</fullName>
    </recommendedName>
</protein>
<dbReference type="AlphaFoldDB" id="A0A164K977"/>
<dbReference type="Pfam" id="PF17765">
    <property type="entry name" value="MLTR_LBD"/>
    <property type="match status" value="1"/>
</dbReference>
<dbReference type="EMBL" id="LWGR01000013">
    <property type="protein sequence ID" value="KZM71169.1"/>
    <property type="molecule type" value="Genomic_DNA"/>
</dbReference>
<dbReference type="Proteomes" id="UP000076512">
    <property type="component" value="Unassembled WGS sequence"/>
</dbReference>
<feature type="domain" description="MmyB-like transcription regulator ligand binding" evidence="1">
    <location>
        <begin position="8"/>
        <end position="115"/>
    </location>
</feature>
<evidence type="ECO:0000313" key="3">
    <source>
        <dbReference type="Proteomes" id="UP000076512"/>
    </source>
</evidence>
<gene>
    <name evidence="2" type="ORF">AWN90_42460</name>
</gene>
<proteinExistence type="predicted"/>
<keyword evidence="3" id="KW-1185">Reference proteome</keyword>
<evidence type="ECO:0000313" key="2">
    <source>
        <dbReference type="EMBL" id="KZM71169.1"/>
    </source>
</evidence>
<comment type="caution">
    <text evidence="2">The sequence shown here is derived from an EMBL/GenBank/DDBJ whole genome shotgun (WGS) entry which is preliminary data.</text>
</comment>
<reference evidence="2 3" key="1">
    <citation type="submission" date="2016-04" db="EMBL/GenBank/DDBJ databases">
        <authorList>
            <person name="Evans L.H."/>
            <person name="Alamgir A."/>
            <person name="Owens N."/>
            <person name="Weber N.D."/>
            <person name="Virtaneva K."/>
            <person name="Barbian K."/>
            <person name="Babar A."/>
            <person name="Rosenke K."/>
        </authorList>
    </citation>
    <scope>NUCLEOTIDE SEQUENCE [LARGE SCALE GENOMIC DNA]</scope>
    <source>
        <strain evidence="2 3">IFM 0406</strain>
    </source>
</reference>
<name>A0A164K977_9NOCA</name>
<dbReference type="InterPro" id="IPR041413">
    <property type="entry name" value="MLTR_LBD"/>
</dbReference>
<accession>A0A164K977</accession>
<sequence length="145" mass="16477">MLAAYGTPQLYILANNEEYRRAFPGITVGTNLLEWAIFNPIAHDVLVEWDLETELLGNSMRQAASNPHNGEARAILRKCLDASPELQAIFDRGNSDVQRPYPYQLLRNPDSGEIHRVECNIWVAFTNGERVHFYIGKPLNERPPS</sequence>
<evidence type="ECO:0000259" key="1">
    <source>
        <dbReference type="Pfam" id="PF17765"/>
    </source>
</evidence>